<dbReference type="EMBL" id="UIHC01000086">
    <property type="protein sequence ID" value="SUZ33894.1"/>
    <property type="molecule type" value="Genomic_DNA"/>
</dbReference>
<dbReference type="Proteomes" id="UP000272908">
    <property type="component" value="Unassembled WGS sequence"/>
</dbReference>
<keyword evidence="3" id="KW-1185">Reference proteome</keyword>
<gene>
    <name evidence="2" type="ORF">ROE7235_03669</name>
</gene>
<organism evidence="2 3">
    <name type="scientific">Roseinatronobacter ekhonensis</name>
    <dbReference type="NCBI Taxonomy" id="254356"/>
    <lineage>
        <taxon>Bacteria</taxon>
        <taxon>Pseudomonadati</taxon>
        <taxon>Pseudomonadota</taxon>
        <taxon>Alphaproteobacteria</taxon>
        <taxon>Rhodobacterales</taxon>
        <taxon>Paracoccaceae</taxon>
        <taxon>Roseinatronobacter</taxon>
    </lineage>
</organism>
<proteinExistence type="predicted"/>
<feature type="region of interest" description="Disordered" evidence="1">
    <location>
        <begin position="1"/>
        <end position="25"/>
    </location>
</feature>
<dbReference type="AlphaFoldDB" id="A0A3B0MYU5"/>
<evidence type="ECO:0000313" key="2">
    <source>
        <dbReference type="EMBL" id="SUZ33894.1"/>
    </source>
</evidence>
<reference evidence="3" key="1">
    <citation type="submission" date="2018-08" db="EMBL/GenBank/DDBJ databases">
        <authorList>
            <person name="Rodrigo-Torres L."/>
            <person name="Arahal R. D."/>
            <person name="Lucena T."/>
        </authorList>
    </citation>
    <scope>NUCLEOTIDE SEQUENCE [LARGE SCALE GENOMIC DNA]</scope>
    <source>
        <strain evidence="3">CECT 7235</strain>
    </source>
</reference>
<protein>
    <submittedName>
        <fullName evidence="2">Uncharacterized protein</fullName>
    </submittedName>
</protein>
<accession>A0A3B0MYU5</accession>
<name>A0A3B0MYU5_9RHOB</name>
<evidence type="ECO:0000313" key="3">
    <source>
        <dbReference type="Proteomes" id="UP000272908"/>
    </source>
</evidence>
<evidence type="ECO:0000256" key="1">
    <source>
        <dbReference type="SAM" id="MobiDB-lite"/>
    </source>
</evidence>
<sequence length="89" mass="9812">MTFQTMPAAQAVTMPAPPDAGTMPLTTQPIVMKGRWIVTDKRGGDWRVGLVVDDHYTLLRVIPFGATRVTANWHAGRLANVLNAQRWLG</sequence>